<keyword evidence="3" id="KW-1185">Reference proteome</keyword>
<dbReference type="SUPFAM" id="SSF55797">
    <property type="entry name" value="PR-1-like"/>
    <property type="match status" value="1"/>
</dbReference>
<comment type="caution">
    <text evidence="2">The sequence shown here is derived from an EMBL/GenBank/DDBJ whole genome shotgun (WGS) entry which is preliminary data.</text>
</comment>
<gene>
    <name evidence="2" type="ORF">WJX73_009394</name>
</gene>
<evidence type="ECO:0000259" key="1">
    <source>
        <dbReference type="SMART" id="SM00198"/>
    </source>
</evidence>
<dbReference type="EMBL" id="JALJOQ010000030">
    <property type="protein sequence ID" value="KAK9807457.1"/>
    <property type="molecule type" value="Genomic_DNA"/>
</dbReference>
<dbReference type="PANTHER" id="PTHR10334">
    <property type="entry name" value="CYSTEINE-RICH SECRETORY PROTEIN-RELATED"/>
    <property type="match status" value="1"/>
</dbReference>
<dbReference type="SMART" id="SM00198">
    <property type="entry name" value="SCP"/>
    <property type="match status" value="1"/>
</dbReference>
<protein>
    <recommendedName>
        <fullName evidence="1">SCP domain-containing protein</fullName>
    </recommendedName>
</protein>
<dbReference type="InterPro" id="IPR001283">
    <property type="entry name" value="CRISP-related"/>
</dbReference>
<proteinExistence type="predicted"/>
<dbReference type="AlphaFoldDB" id="A0AAW1PFU7"/>
<organism evidence="2 3">
    <name type="scientific">Symbiochloris irregularis</name>
    <dbReference type="NCBI Taxonomy" id="706552"/>
    <lineage>
        <taxon>Eukaryota</taxon>
        <taxon>Viridiplantae</taxon>
        <taxon>Chlorophyta</taxon>
        <taxon>core chlorophytes</taxon>
        <taxon>Trebouxiophyceae</taxon>
        <taxon>Trebouxiales</taxon>
        <taxon>Trebouxiaceae</taxon>
        <taxon>Symbiochloris</taxon>
    </lineage>
</organism>
<dbReference type="InterPro" id="IPR014044">
    <property type="entry name" value="CAP_dom"/>
</dbReference>
<evidence type="ECO:0000313" key="3">
    <source>
        <dbReference type="Proteomes" id="UP001465755"/>
    </source>
</evidence>
<dbReference type="Pfam" id="PF00188">
    <property type="entry name" value="CAP"/>
    <property type="match status" value="1"/>
</dbReference>
<feature type="domain" description="SCP" evidence="1">
    <location>
        <begin position="39"/>
        <end position="168"/>
    </location>
</feature>
<dbReference type="Gene3D" id="3.40.33.10">
    <property type="entry name" value="CAP"/>
    <property type="match status" value="1"/>
</dbReference>
<dbReference type="InterPro" id="IPR035940">
    <property type="entry name" value="CAP_sf"/>
</dbReference>
<reference evidence="2 3" key="1">
    <citation type="journal article" date="2024" name="Nat. Commun.">
        <title>Phylogenomics reveals the evolutionary origins of lichenization in chlorophyte algae.</title>
        <authorList>
            <person name="Puginier C."/>
            <person name="Libourel C."/>
            <person name="Otte J."/>
            <person name="Skaloud P."/>
            <person name="Haon M."/>
            <person name="Grisel S."/>
            <person name="Petersen M."/>
            <person name="Berrin J.G."/>
            <person name="Delaux P.M."/>
            <person name="Dal Grande F."/>
            <person name="Keller J."/>
        </authorList>
    </citation>
    <scope>NUCLEOTIDE SEQUENCE [LARGE SCALE GENOMIC DNA]</scope>
    <source>
        <strain evidence="2 3">SAG 2036</strain>
    </source>
</reference>
<dbReference type="Proteomes" id="UP001465755">
    <property type="component" value="Unassembled WGS sequence"/>
</dbReference>
<name>A0AAW1PFU7_9CHLO</name>
<evidence type="ECO:0000313" key="2">
    <source>
        <dbReference type="EMBL" id="KAK9807457.1"/>
    </source>
</evidence>
<dbReference type="PRINTS" id="PR00837">
    <property type="entry name" value="V5TPXLIKE"/>
</dbReference>
<sequence>MRAYLTVYGSKFKAKPVADIIFNTDLTNPSVSLGSHEQVPHNMARMQRGATNLTRRHDLEEHAHKYAEKCVVKHNRDPDSLYGLNLYKINYTNTASARGLITWQAAVIGWISEAAQYNYTARSHQDNATGGFTQVVWRNSLHVGCAVKNCSSNAVFVCFYHPEGNIPGEYAQNVLPVTAPAAVAC</sequence>
<accession>A0AAW1PFU7</accession>